<dbReference type="PRINTS" id="PR00733">
    <property type="entry name" value="GLHYDRLASE6"/>
</dbReference>
<dbReference type="SUPFAM" id="SSF51989">
    <property type="entry name" value="Glycosyl hydrolases family 6, cellulases"/>
    <property type="match status" value="1"/>
</dbReference>
<evidence type="ECO:0000313" key="3">
    <source>
        <dbReference type="EMBL" id="GAA1899880.1"/>
    </source>
</evidence>
<organism evidence="3 4">
    <name type="scientific">Streptomyces sodiiphilus</name>
    <dbReference type="NCBI Taxonomy" id="226217"/>
    <lineage>
        <taxon>Bacteria</taxon>
        <taxon>Bacillati</taxon>
        <taxon>Actinomycetota</taxon>
        <taxon>Actinomycetes</taxon>
        <taxon>Kitasatosporales</taxon>
        <taxon>Streptomycetaceae</taxon>
        <taxon>Streptomyces</taxon>
    </lineage>
</organism>
<keyword evidence="1" id="KW-0624">Polysaccharide degradation</keyword>
<keyword evidence="1" id="KW-0326">Glycosidase</keyword>
<dbReference type="Gene3D" id="3.20.20.40">
    <property type="entry name" value="1, 4-beta cellobiohydrolase"/>
    <property type="match status" value="1"/>
</dbReference>
<evidence type="ECO:0000256" key="1">
    <source>
        <dbReference type="RuleBase" id="RU361186"/>
    </source>
</evidence>
<protein>
    <recommendedName>
        <fullName evidence="1">Glucanase</fullName>
        <ecNumber evidence="1">3.2.1.-</ecNumber>
    </recommendedName>
</protein>
<dbReference type="EMBL" id="BAAAMJ010000008">
    <property type="protein sequence ID" value="GAA1899880.1"/>
    <property type="molecule type" value="Genomic_DNA"/>
</dbReference>
<sequence length="351" mass="37214">MYGSVLPPGARPGRGPRAAAAAVLAGALVLVLGCSSPGDGAASAGAEPSGPGEPESAESGEFWVDPDSPAAQQVERWKREGRSEEAEVLSRIAEQPLAHWPTGEDDPGPEVKLIAEAARAEGRTAVLVAYNVPHRDCGQYSQGGAPDVAAYQEWIGSFADNLEDADAIVVLEPDAVPHLADGCTDAMYHEERYQVLSEAVDRLKAQPNTRVYIDAGNPSWIPDPGALAEPLWRSGIAHADGFALNVSNFQTLQDSARYGRELSGLLDGAHFVIDTSRNGNGPLDEPGDEAWCNPPGRGLGVPPTTDTGDELIDAYLWIKRPGESDGECRGGPAPGQWWPEYALELARRASH</sequence>
<dbReference type="Proteomes" id="UP001501303">
    <property type="component" value="Unassembled WGS sequence"/>
</dbReference>
<evidence type="ECO:0000256" key="2">
    <source>
        <dbReference type="SAM" id="MobiDB-lite"/>
    </source>
</evidence>
<dbReference type="RefSeq" id="WP_344258777.1">
    <property type="nucleotide sequence ID" value="NZ_BAAAMJ010000008.1"/>
</dbReference>
<gene>
    <name evidence="3" type="ORF">GCM10009716_07150</name>
</gene>
<dbReference type="EC" id="3.2.1.-" evidence="1"/>
<comment type="similarity">
    <text evidence="1">Belongs to the glycosyl hydrolase family 6.</text>
</comment>
<proteinExistence type="inferred from homology"/>
<accession>A0ABN2NRV1</accession>
<dbReference type="GO" id="GO:0016787">
    <property type="term" value="F:hydrolase activity"/>
    <property type="evidence" value="ECO:0007669"/>
    <property type="project" value="UniProtKB-KW"/>
</dbReference>
<reference evidence="3 4" key="1">
    <citation type="journal article" date="2019" name="Int. J. Syst. Evol. Microbiol.">
        <title>The Global Catalogue of Microorganisms (GCM) 10K type strain sequencing project: providing services to taxonomists for standard genome sequencing and annotation.</title>
        <authorList>
            <consortium name="The Broad Institute Genomics Platform"/>
            <consortium name="The Broad Institute Genome Sequencing Center for Infectious Disease"/>
            <person name="Wu L."/>
            <person name="Ma J."/>
        </authorList>
    </citation>
    <scope>NUCLEOTIDE SEQUENCE [LARGE SCALE GENOMIC DNA]</scope>
    <source>
        <strain evidence="3 4">JCM 13581</strain>
    </source>
</reference>
<keyword evidence="4" id="KW-1185">Reference proteome</keyword>
<dbReference type="PANTHER" id="PTHR34876">
    <property type="match status" value="1"/>
</dbReference>
<feature type="region of interest" description="Disordered" evidence="2">
    <location>
        <begin position="38"/>
        <end position="72"/>
    </location>
</feature>
<keyword evidence="1 3" id="KW-0378">Hydrolase</keyword>
<name>A0ABN2NRV1_9ACTN</name>
<dbReference type="InterPro" id="IPR016288">
    <property type="entry name" value="Beta_cellobiohydrolase"/>
</dbReference>
<keyword evidence="1" id="KW-0119">Carbohydrate metabolism</keyword>
<dbReference type="InterPro" id="IPR036434">
    <property type="entry name" value="Beta_cellobiohydrolase_sf"/>
</dbReference>
<evidence type="ECO:0000313" key="4">
    <source>
        <dbReference type="Proteomes" id="UP001501303"/>
    </source>
</evidence>
<comment type="caution">
    <text evidence="3">The sequence shown here is derived from an EMBL/GenBank/DDBJ whole genome shotgun (WGS) entry which is preliminary data.</text>
</comment>
<dbReference type="PIRSF" id="PIRSF001100">
    <property type="entry name" value="Beta_cellobiohydrolase"/>
    <property type="match status" value="1"/>
</dbReference>
<dbReference type="Pfam" id="PF01341">
    <property type="entry name" value="Glyco_hydro_6"/>
    <property type="match status" value="1"/>
</dbReference>
<dbReference type="PANTHER" id="PTHR34876:SF4">
    <property type="entry name" value="1,4-BETA-D-GLUCAN CELLOBIOHYDROLASE C-RELATED"/>
    <property type="match status" value="1"/>
</dbReference>
<keyword evidence="1" id="KW-0136">Cellulose degradation</keyword>
<feature type="compositionally biased region" description="Low complexity" evidence="2">
    <location>
        <begin position="38"/>
        <end position="61"/>
    </location>
</feature>